<feature type="domain" description="Response regulatory" evidence="4">
    <location>
        <begin position="6"/>
        <end position="120"/>
    </location>
</feature>
<dbReference type="Proteomes" id="UP000218366">
    <property type="component" value="Unassembled WGS sequence"/>
</dbReference>
<dbReference type="SMART" id="SM00448">
    <property type="entry name" value="REC"/>
    <property type="match status" value="1"/>
</dbReference>
<dbReference type="InterPro" id="IPR001789">
    <property type="entry name" value="Sig_transdc_resp-reg_receiver"/>
</dbReference>
<dbReference type="PANTHER" id="PTHR43214:SF44">
    <property type="entry name" value="TWO-COMPONENT RESPONSE REGULATOR"/>
    <property type="match status" value="1"/>
</dbReference>
<accession>A0A2A4B0M5</accession>
<dbReference type="GO" id="GO:0000160">
    <property type="term" value="P:phosphorelay signal transduction system"/>
    <property type="evidence" value="ECO:0007669"/>
    <property type="project" value="InterPro"/>
</dbReference>
<evidence type="ECO:0000313" key="5">
    <source>
        <dbReference type="EMBL" id="PCD01620.1"/>
    </source>
</evidence>
<protein>
    <submittedName>
        <fullName evidence="5">DNA-binding response regulator</fullName>
    </submittedName>
</protein>
<evidence type="ECO:0000256" key="1">
    <source>
        <dbReference type="ARBA" id="ARBA00023125"/>
    </source>
</evidence>
<comment type="caution">
    <text evidence="5">The sequence shown here is derived from an EMBL/GenBank/DDBJ whole genome shotgun (WGS) entry which is preliminary data.</text>
</comment>
<dbReference type="PROSITE" id="PS50110">
    <property type="entry name" value="RESPONSE_REGULATORY"/>
    <property type="match status" value="1"/>
</dbReference>
<dbReference type="PANTHER" id="PTHR43214">
    <property type="entry name" value="TWO-COMPONENT RESPONSE REGULATOR"/>
    <property type="match status" value="1"/>
</dbReference>
<dbReference type="PRINTS" id="PR00038">
    <property type="entry name" value="HTHLUXR"/>
</dbReference>
<proteinExistence type="predicted"/>
<dbReference type="InterPro" id="IPR000792">
    <property type="entry name" value="Tscrpt_reg_LuxR_C"/>
</dbReference>
<reference evidence="5 6" key="1">
    <citation type="submission" date="2017-09" db="EMBL/GenBank/DDBJ databases">
        <title>Sphingomonas spermidinifaciens 9NM-10, whole genome shotgun sequence.</title>
        <authorList>
            <person name="Feng G."/>
            <person name="Zhu H."/>
        </authorList>
    </citation>
    <scope>NUCLEOTIDE SEQUENCE [LARGE SCALE GENOMIC DNA]</scope>
    <source>
        <strain evidence="5 6">9NM-10</strain>
    </source>
</reference>
<evidence type="ECO:0000259" key="3">
    <source>
        <dbReference type="PROSITE" id="PS50043"/>
    </source>
</evidence>
<dbReference type="SUPFAM" id="SSF52172">
    <property type="entry name" value="CheY-like"/>
    <property type="match status" value="1"/>
</dbReference>
<dbReference type="GO" id="GO:0006355">
    <property type="term" value="P:regulation of DNA-templated transcription"/>
    <property type="evidence" value="ECO:0007669"/>
    <property type="project" value="InterPro"/>
</dbReference>
<dbReference type="SUPFAM" id="SSF46894">
    <property type="entry name" value="C-terminal effector domain of the bipartite response regulators"/>
    <property type="match status" value="1"/>
</dbReference>
<dbReference type="CDD" id="cd06170">
    <property type="entry name" value="LuxR_C_like"/>
    <property type="match status" value="1"/>
</dbReference>
<dbReference type="AlphaFoldDB" id="A0A2A4B0M5"/>
<keyword evidence="1 5" id="KW-0238">DNA-binding</keyword>
<organism evidence="5 6">
    <name type="scientific">Sphingomonas spermidinifaciens</name>
    <dbReference type="NCBI Taxonomy" id="1141889"/>
    <lineage>
        <taxon>Bacteria</taxon>
        <taxon>Pseudomonadati</taxon>
        <taxon>Pseudomonadota</taxon>
        <taxon>Alphaproteobacteria</taxon>
        <taxon>Sphingomonadales</taxon>
        <taxon>Sphingomonadaceae</taxon>
        <taxon>Sphingomonas</taxon>
    </lineage>
</organism>
<keyword evidence="2" id="KW-0597">Phosphoprotein</keyword>
<dbReference type="GO" id="GO:0003677">
    <property type="term" value="F:DNA binding"/>
    <property type="evidence" value="ECO:0007669"/>
    <property type="project" value="UniProtKB-KW"/>
</dbReference>
<dbReference type="Pfam" id="PF00196">
    <property type="entry name" value="GerE"/>
    <property type="match status" value="1"/>
</dbReference>
<feature type="domain" description="HTH luxR-type" evidence="3">
    <location>
        <begin position="132"/>
        <end position="197"/>
    </location>
</feature>
<keyword evidence="6" id="KW-1185">Reference proteome</keyword>
<dbReference type="InterPro" id="IPR036388">
    <property type="entry name" value="WH-like_DNA-bd_sf"/>
</dbReference>
<feature type="modified residue" description="4-aspartylphosphate" evidence="2">
    <location>
        <position position="55"/>
    </location>
</feature>
<dbReference type="PROSITE" id="PS00622">
    <property type="entry name" value="HTH_LUXR_1"/>
    <property type="match status" value="1"/>
</dbReference>
<dbReference type="OrthoDB" id="9782655at2"/>
<dbReference type="EMBL" id="NWMW01000003">
    <property type="protein sequence ID" value="PCD01620.1"/>
    <property type="molecule type" value="Genomic_DNA"/>
</dbReference>
<sequence length="197" mass="21959">MMPMKIIYLIDDEESVRRSVGLLLETYGYEVVPYPCGIDFLREKVSLPRGCILLDVRMPDQNGLEIQSALAADGDSWPVVILTGHGDVVSAVAAMRRGAIDFIEKPFATHQLFEALDRAFDKFAVDEAVHTAKSRIEALTGREREVFDALTEGLSNKQVARKLDISSRTVEAHRAHIMEKLGANNLVEMVRMSLACR</sequence>
<dbReference type="InterPro" id="IPR016032">
    <property type="entry name" value="Sig_transdc_resp-reg_C-effctor"/>
</dbReference>
<evidence type="ECO:0000259" key="4">
    <source>
        <dbReference type="PROSITE" id="PS50110"/>
    </source>
</evidence>
<dbReference type="InterPro" id="IPR039420">
    <property type="entry name" value="WalR-like"/>
</dbReference>
<dbReference type="Gene3D" id="1.10.10.10">
    <property type="entry name" value="Winged helix-like DNA-binding domain superfamily/Winged helix DNA-binding domain"/>
    <property type="match status" value="1"/>
</dbReference>
<dbReference type="Pfam" id="PF00072">
    <property type="entry name" value="Response_reg"/>
    <property type="match status" value="1"/>
</dbReference>
<name>A0A2A4B0M5_9SPHN</name>
<dbReference type="SMART" id="SM00421">
    <property type="entry name" value="HTH_LUXR"/>
    <property type="match status" value="1"/>
</dbReference>
<gene>
    <name evidence="5" type="primary">fixJ</name>
    <name evidence="5" type="ORF">COC42_15945</name>
</gene>
<dbReference type="PROSITE" id="PS50043">
    <property type="entry name" value="HTH_LUXR_2"/>
    <property type="match status" value="1"/>
</dbReference>
<dbReference type="InterPro" id="IPR011006">
    <property type="entry name" value="CheY-like_superfamily"/>
</dbReference>
<evidence type="ECO:0000313" key="6">
    <source>
        <dbReference type="Proteomes" id="UP000218366"/>
    </source>
</evidence>
<evidence type="ECO:0000256" key="2">
    <source>
        <dbReference type="PROSITE-ProRule" id="PRU00169"/>
    </source>
</evidence>
<dbReference type="Gene3D" id="3.40.50.2300">
    <property type="match status" value="1"/>
</dbReference>